<feature type="domain" description="SET" evidence="2">
    <location>
        <begin position="166"/>
        <end position="361"/>
    </location>
</feature>
<dbReference type="InterPro" id="IPR046341">
    <property type="entry name" value="SET_dom_sf"/>
</dbReference>
<dbReference type="RefSeq" id="XP_004367366.1">
    <property type="nucleotide sequence ID" value="XM_004367309.1"/>
</dbReference>
<feature type="repeat" description="TPR" evidence="1">
    <location>
        <begin position="21"/>
        <end position="54"/>
    </location>
</feature>
<protein>
    <recommendedName>
        <fullName evidence="2">SET domain-containing protein</fullName>
    </recommendedName>
</protein>
<reference evidence="4" key="1">
    <citation type="journal article" date="2011" name="Genome Res.">
        <title>Phylogeny-wide analysis of social amoeba genomes highlights ancient origins for complex intercellular communication.</title>
        <authorList>
            <person name="Heidel A.J."/>
            <person name="Lawal H.M."/>
            <person name="Felder M."/>
            <person name="Schilde C."/>
            <person name="Helps N.R."/>
            <person name="Tunggal B."/>
            <person name="Rivero F."/>
            <person name="John U."/>
            <person name="Schleicher M."/>
            <person name="Eichinger L."/>
            <person name="Platzer M."/>
            <person name="Noegel A.A."/>
            <person name="Schaap P."/>
            <person name="Gloeckner G."/>
        </authorList>
    </citation>
    <scope>NUCLEOTIDE SEQUENCE [LARGE SCALE GENOMIC DNA]</scope>
    <source>
        <strain evidence="4">SH3</strain>
    </source>
</reference>
<dbReference type="GeneID" id="14872257"/>
<dbReference type="CDD" id="cd20071">
    <property type="entry name" value="SET_SMYD"/>
    <property type="match status" value="1"/>
</dbReference>
<dbReference type="Gene3D" id="2.170.270.10">
    <property type="entry name" value="SET domain"/>
    <property type="match status" value="2"/>
</dbReference>
<dbReference type="OrthoDB" id="1028014at2759"/>
<dbReference type="KEGG" id="dfa:DFA_07507"/>
<accession>F4PWL9</accession>
<feature type="domain" description="SET" evidence="2">
    <location>
        <begin position="684"/>
        <end position="788"/>
    </location>
</feature>
<dbReference type="AlphaFoldDB" id="F4PWL9"/>
<proteinExistence type="predicted"/>
<keyword evidence="1" id="KW-0802">TPR repeat</keyword>
<sequence length="1018" mass="116505">MCKTNNLEVMVKPTNRPKVDPLRYGIRGINLLGEEKFEKALECFEKALALRSDDPNFLLNKLTALVSLLRYEEAISLARFIVETYPFETCTFSAYNHLGTIYYCIQHYEEALECCKTTMTFPGNEAKRNADKCKRRIRESQGLYDFVTLKDIQTLPGDIDCSEYIGPIKIRDEPSKTASGRNQQRLGLECTKDVGAGTLLFSVVTLFTHPLSTPGITEASVTKQEMDIIQESMQHYFTTCDMHCKRQLHALYSTMGAMQRNVELDDFRYHKVVTSNIKPYNREKSNPDLYNLPILEREQIAHIAKYAGRTIPCQGWGIWSLAAMANHSCIPNACCFQIKGFLFVFASGNLKAGQEIFLERGNYRSMSYPKRIERLGFKCECPLCLLDAQETEKSFKTRIDCIDTFKYYCGQPQQSHERYISKLEESIKSIKKTYSDQDRILQTELETSLRTLGLVYGDYNLYKKGIIIYLQLITTFGFSGKLSFTKTKLPQYPPIHFKIQLQGNLLFEHTYLFMELSRLAKILGYQTLFRQSLAISRLAAFIHQGFIPKEHAFYELALACFEKALLLSPDHEGLLFNKLTSLGSLFRYEEVLELGAHLTIVKQSTEIKVYQTLAIAYYNIEAYEKSIECNQMVLGFQPNNAEAKINIGRCVERIPERDHGRYNFDKIKANIIKTGRLDCSEYIGPIKIRDEPSKTESGVNQQRIGLEVTKDVAAGTILFATTACRIQKELPVSWGEHETEWCWGLWSLASLANHSCLYNTGTFHLEEILFAVASKNLKAGDEIFISRGDYTSLAYPKRIEELGFKCECPLCLLDAQESPNSFRDRKILLDLYRKNYQIQVATSSSRGQYTAKLQDLVKKLKNTYSDSDRHFQFEIEAPLSTLASTFNGEKAIVPCLQLITMSGFTGKLSFTKEKLPPQDPPIHFKIENEGFLRIDHIGLFMNLCKESKDLGYETLSRQALAISRHAAFIHMGLSLQEHAAYFKTMGYPNQYLTFRDTVDAVESRVEFHPVVYNFHLFK</sequence>
<dbReference type="InterPro" id="IPR053209">
    <property type="entry name" value="Gramillin-biosynth_MTr"/>
</dbReference>
<feature type="repeat" description="TPR" evidence="1">
    <location>
        <begin position="607"/>
        <end position="640"/>
    </location>
</feature>
<evidence type="ECO:0000313" key="3">
    <source>
        <dbReference type="EMBL" id="EGG20383.1"/>
    </source>
</evidence>
<dbReference type="InterPro" id="IPR019734">
    <property type="entry name" value="TPR_rpt"/>
</dbReference>
<dbReference type="SUPFAM" id="SSF82199">
    <property type="entry name" value="SET domain"/>
    <property type="match status" value="2"/>
</dbReference>
<dbReference type="PROSITE" id="PS50280">
    <property type="entry name" value="SET"/>
    <property type="match status" value="2"/>
</dbReference>
<dbReference type="STRING" id="1054147.F4PWL9"/>
<dbReference type="InterPro" id="IPR001214">
    <property type="entry name" value="SET_dom"/>
</dbReference>
<dbReference type="PANTHER" id="PTHR47643:SF2">
    <property type="entry name" value="TPR DOMAIN PROTEIN (AFU_ORTHOLOGUE AFUA_5G12710)"/>
    <property type="match status" value="1"/>
</dbReference>
<organism evidence="3 4">
    <name type="scientific">Cavenderia fasciculata</name>
    <name type="common">Slime mold</name>
    <name type="synonym">Dictyostelium fasciculatum</name>
    <dbReference type="NCBI Taxonomy" id="261658"/>
    <lineage>
        <taxon>Eukaryota</taxon>
        <taxon>Amoebozoa</taxon>
        <taxon>Evosea</taxon>
        <taxon>Eumycetozoa</taxon>
        <taxon>Dictyostelia</taxon>
        <taxon>Acytosteliales</taxon>
        <taxon>Cavenderiaceae</taxon>
        <taxon>Cavenderia</taxon>
    </lineage>
</organism>
<name>F4PWL9_CACFS</name>
<dbReference type="Pfam" id="PF00856">
    <property type="entry name" value="SET"/>
    <property type="match status" value="1"/>
</dbReference>
<dbReference type="SMART" id="SM00028">
    <property type="entry name" value="TPR"/>
    <property type="match status" value="4"/>
</dbReference>
<feature type="repeat" description="TPR" evidence="1">
    <location>
        <begin position="538"/>
        <end position="571"/>
    </location>
</feature>
<evidence type="ECO:0000313" key="4">
    <source>
        <dbReference type="Proteomes" id="UP000007797"/>
    </source>
</evidence>
<dbReference type="InterPro" id="IPR011990">
    <property type="entry name" value="TPR-like_helical_dom_sf"/>
</dbReference>
<dbReference type="Gene3D" id="1.25.40.10">
    <property type="entry name" value="Tetratricopeptide repeat domain"/>
    <property type="match status" value="2"/>
</dbReference>
<gene>
    <name evidence="3" type="ORF">DFA_07507</name>
</gene>
<dbReference type="PROSITE" id="PS50005">
    <property type="entry name" value="TPR"/>
    <property type="match status" value="3"/>
</dbReference>
<dbReference type="SUPFAM" id="SSF48452">
    <property type="entry name" value="TPR-like"/>
    <property type="match status" value="1"/>
</dbReference>
<evidence type="ECO:0000259" key="2">
    <source>
        <dbReference type="PROSITE" id="PS50280"/>
    </source>
</evidence>
<evidence type="ECO:0000256" key="1">
    <source>
        <dbReference type="PROSITE-ProRule" id="PRU00339"/>
    </source>
</evidence>
<dbReference type="PANTHER" id="PTHR47643">
    <property type="entry name" value="TPR DOMAIN PROTEIN (AFU_ORTHOLOGUE AFUA_5G12710)"/>
    <property type="match status" value="1"/>
</dbReference>
<keyword evidence="4" id="KW-1185">Reference proteome</keyword>
<dbReference type="Proteomes" id="UP000007797">
    <property type="component" value="Unassembled WGS sequence"/>
</dbReference>
<dbReference type="EMBL" id="GL883013">
    <property type="protein sequence ID" value="EGG20383.1"/>
    <property type="molecule type" value="Genomic_DNA"/>
</dbReference>